<dbReference type="AlphaFoldDB" id="A0A1I3SF68"/>
<dbReference type="EMBL" id="FOQD01000024">
    <property type="protein sequence ID" value="SFJ57388.1"/>
    <property type="molecule type" value="Genomic_DNA"/>
</dbReference>
<organism evidence="1 2">
    <name type="scientific">Planctomicrobium piriforme</name>
    <dbReference type="NCBI Taxonomy" id="1576369"/>
    <lineage>
        <taxon>Bacteria</taxon>
        <taxon>Pseudomonadati</taxon>
        <taxon>Planctomycetota</taxon>
        <taxon>Planctomycetia</taxon>
        <taxon>Planctomycetales</taxon>
        <taxon>Planctomycetaceae</taxon>
        <taxon>Planctomicrobium</taxon>
    </lineage>
</organism>
<dbReference type="Gene3D" id="1.10.10.10">
    <property type="entry name" value="Winged helix-like DNA-binding domain superfamily/Winged helix DNA-binding domain"/>
    <property type="match status" value="1"/>
</dbReference>
<sequence>MVLREVAARVGITERAVQRIIADLEAGGVIEREKIGRQNHYRILSDQPLRHPIESHRSIGDLLELLSNEAP</sequence>
<dbReference type="InterPro" id="IPR036388">
    <property type="entry name" value="WH-like_DNA-bd_sf"/>
</dbReference>
<evidence type="ECO:0000313" key="2">
    <source>
        <dbReference type="Proteomes" id="UP000199518"/>
    </source>
</evidence>
<evidence type="ECO:0008006" key="3">
    <source>
        <dbReference type="Google" id="ProtNLM"/>
    </source>
</evidence>
<name>A0A1I3SF68_9PLAN</name>
<proteinExistence type="predicted"/>
<keyword evidence="2" id="KW-1185">Reference proteome</keyword>
<protein>
    <recommendedName>
        <fullName evidence="3">Winged helix-turn-helix DNA-binding</fullName>
    </recommendedName>
</protein>
<accession>A0A1I3SF68</accession>
<reference evidence="2" key="1">
    <citation type="submission" date="2016-10" db="EMBL/GenBank/DDBJ databases">
        <authorList>
            <person name="Varghese N."/>
            <person name="Submissions S."/>
        </authorList>
    </citation>
    <scope>NUCLEOTIDE SEQUENCE [LARGE SCALE GENOMIC DNA]</scope>
    <source>
        <strain evidence="2">DSM 26348</strain>
    </source>
</reference>
<dbReference type="Proteomes" id="UP000199518">
    <property type="component" value="Unassembled WGS sequence"/>
</dbReference>
<gene>
    <name evidence="1" type="ORF">SAMN05421753_12412</name>
</gene>
<dbReference type="SUPFAM" id="SSF46785">
    <property type="entry name" value="Winged helix' DNA-binding domain"/>
    <property type="match status" value="1"/>
</dbReference>
<evidence type="ECO:0000313" key="1">
    <source>
        <dbReference type="EMBL" id="SFJ57388.1"/>
    </source>
</evidence>
<dbReference type="InterPro" id="IPR036390">
    <property type="entry name" value="WH_DNA-bd_sf"/>
</dbReference>